<proteinExistence type="predicted"/>
<accession>A0ABP2P9K4</accession>
<organism evidence="2 3">
    <name type="scientific">Paraburkholderia hospita</name>
    <dbReference type="NCBI Taxonomy" id="169430"/>
    <lineage>
        <taxon>Bacteria</taxon>
        <taxon>Pseudomonadati</taxon>
        <taxon>Pseudomonadota</taxon>
        <taxon>Betaproteobacteria</taxon>
        <taxon>Burkholderiales</taxon>
        <taxon>Burkholderiaceae</taxon>
        <taxon>Paraburkholderia</taxon>
    </lineage>
</organism>
<reference evidence="2 3" key="1">
    <citation type="journal article" date="2012" name="J. Bacteriol.">
        <title>Draft Genome Sequence of the Soil Bacterium Burkholderia terrae Strain BS001, Which Interacts with Fungal Surface Structures.</title>
        <authorList>
            <person name="Nazir R."/>
            <person name="Hansen M.A."/>
            <person name="Sorensen S."/>
            <person name="van Elsas J.D."/>
        </authorList>
    </citation>
    <scope>NUCLEOTIDE SEQUENCE [LARGE SCALE GENOMIC DNA]</scope>
    <source>
        <strain evidence="2 3">BS001</strain>
    </source>
</reference>
<protein>
    <submittedName>
        <fullName evidence="2">Uncharacterized protein</fullName>
    </submittedName>
</protein>
<evidence type="ECO:0000256" key="1">
    <source>
        <dbReference type="SAM" id="Phobius"/>
    </source>
</evidence>
<dbReference type="RefSeq" id="WP_009770617.1">
    <property type="nucleotide sequence ID" value="NZ_AKAU01000279.1"/>
</dbReference>
<sequence>MLLALWAMYVRDTEIPAVSDETASHYECILRQTTPDKFSDAEIELLDFLLKKLGVANASVSAVGGRKASLVHRAQQALIGAAFGTILLTLALTFNPNLLALKSTTYSTSGRASAPQQAEGKR</sequence>
<evidence type="ECO:0000313" key="2">
    <source>
        <dbReference type="EMBL" id="EIM94409.1"/>
    </source>
</evidence>
<gene>
    <name evidence="2" type="ORF">WQE_44653</name>
</gene>
<keyword evidence="1" id="KW-0812">Transmembrane</keyword>
<keyword evidence="1" id="KW-0472">Membrane</keyword>
<keyword evidence="1" id="KW-1133">Transmembrane helix</keyword>
<evidence type="ECO:0000313" key="3">
    <source>
        <dbReference type="Proteomes" id="UP000004980"/>
    </source>
</evidence>
<comment type="caution">
    <text evidence="2">The sequence shown here is derived from an EMBL/GenBank/DDBJ whole genome shotgun (WGS) entry which is preliminary data.</text>
</comment>
<keyword evidence="3" id="KW-1185">Reference proteome</keyword>
<name>A0ABP2P9K4_9BURK</name>
<feature type="transmembrane region" description="Helical" evidence="1">
    <location>
        <begin position="76"/>
        <end position="94"/>
    </location>
</feature>
<dbReference type="EMBL" id="AKAU01000279">
    <property type="protein sequence ID" value="EIM94409.1"/>
    <property type="molecule type" value="Genomic_DNA"/>
</dbReference>
<dbReference type="Proteomes" id="UP000004980">
    <property type="component" value="Unassembled WGS sequence"/>
</dbReference>